<dbReference type="RefSeq" id="WP_092085912.1">
    <property type="nucleotide sequence ID" value="NZ_FNEL01000038.1"/>
</dbReference>
<comment type="caution">
    <text evidence="6">The sequence shown here is derived from an EMBL/GenBank/DDBJ whole genome shotgun (WGS) entry which is preliminary data.</text>
</comment>
<dbReference type="Pfam" id="PF09972">
    <property type="entry name" value="DUF2207"/>
    <property type="match status" value="1"/>
</dbReference>
<dbReference type="OrthoDB" id="2138002at2"/>
<gene>
    <name evidence="6" type="ORF">CJ205_03660</name>
</gene>
<feature type="chain" id="PRO_5011775814" evidence="3">
    <location>
        <begin position="25"/>
        <end position="633"/>
    </location>
</feature>
<evidence type="ECO:0000256" key="2">
    <source>
        <dbReference type="SAM" id="Phobius"/>
    </source>
</evidence>
<dbReference type="EMBL" id="PNHE01000011">
    <property type="protein sequence ID" value="PMC58529.1"/>
    <property type="molecule type" value="Genomic_DNA"/>
</dbReference>
<feature type="compositionally biased region" description="Polar residues" evidence="1">
    <location>
        <begin position="590"/>
        <end position="607"/>
    </location>
</feature>
<keyword evidence="7" id="KW-1185">Reference proteome</keyword>
<dbReference type="InterPro" id="IPR048389">
    <property type="entry name" value="YciQ-like_C"/>
</dbReference>
<keyword evidence="2" id="KW-0812">Transmembrane</keyword>
<name>A0A1G8MWH9_9LACT</name>
<evidence type="ECO:0000259" key="4">
    <source>
        <dbReference type="Pfam" id="PF09972"/>
    </source>
</evidence>
<feature type="transmembrane region" description="Helical" evidence="2">
    <location>
        <begin position="261"/>
        <end position="283"/>
    </location>
</feature>
<dbReference type="Pfam" id="PF20990">
    <property type="entry name" value="DUF2207_C"/>
    <property type="match status" value="1"/>
</dbReference>
<organism evidence="6 7">
    <name type="scientific">Dolosicoccus paucivorans</name>
    <dbReference type="NCBI Taxonomy" id="84521"/>
    <lineage>
        <taxon>Bacteria</taxon>
        <taxon>Bacillati</taxon>
        <taxon>Bacillota</taxon>
        <taxon>Bacilli</taxon>
        <taxon>Lactobacillales</taxon>
        <taxon>Aerococcaceae</taxon>
        <taxon>Dolosicoccus</taxon>
    </lineage>
</organism>
<keyword evidence="2" id="KW-1133">Transmembrane helix</keyword>
<feature type="transmembrane region" description="Helical" evidence="2">
    <location>
        <begin position="441"/>
        <end position="464"/>
    </location>
</feature>
<proteinExistence type="predicted"/>
<feature type="domain" description="Predicted membrane protein YciQ-like C-terminal" evidence="5">
    <location>
        <begin position="298"/>
        <end position="555"/>
    </location>
</feature>
<protein>
    <submittedName>
        <fullName evidence="6">DUF2207 domain-containing protein</fullName>
    </submittedName>
</protein>
<keyword evidence="3" id="KW-0732">Signal</keyword>
<evidence type="ECO:0000256" key="1">
    <source>
        <dbReference type="SAM" id="MobiDB-lite"/>
    </source>
</evidence>
<evidence type="ECO:0000256" key="3">
    <source>
        <dbReference type="SAM" id="SignalP"/>
    </source>
</evidence>
<sequence length="633" mass="70390">MKRPYLIQLLLTLLLITFPLLGSAQEVDFSIDRQDVQVQVHADGSATYKDVQYYNVGFMNGALFNLDHDNRPLLNYKVTVIDGEGEAHELTEDYTGEEHTYQITHRGSHTEFKVFYPAEQENVRFVYEYTLGNVITSYEDTAEFNQKVIGSNTNHSLDAHVTVTLPGHIDQKDDFRAWGYGAPQGDVTLFNEPDQSAKVQLDVPNNPPNQFVEAHIIFSNALVPNNTNRVNQMKKQEIIDKAQAQVEADARAREREQKTALGASLGTFLLALGLPLYSAYYYFTRKKRLNPHPVKLPDHIYDLPADITPAVMASMILHEDGFPDAVDFTATIVDLARKGYITLDVEEIKGSLFKKDQTRVLITANPASPPVKDLAIHEQHVLLFLQPEGQPVTLSALEQGMKKNSAFRKRGRKHWEGFRSNASVEAERLLTPPPQRRISQWLVAPSLMSVGIFVFVSLFALTALDGPKSTFVLSLMLIGAPLLALVAIGVYYLSKKRPIRTAKEDELYQEWNGFKNMLNDVGNFKMREVGSLALWEEYLVYAISLGVADKVIKQMRLEFPAQELNQMQTRMGTFSDPYFLTRSLQSSVNSAVAASRPPQTSSNYRGTNTGGFGGGFSGGSSGGFGGGSGSGGF</sequence>
<feature type="signal peptide" evidence="3">
    <location>
        <begin position="1"/>
        <end position="24"/>
    </location>
</feature>
<feature type="domain" description="DUF2207" evidence="4">
    <location>
        <begin position="30"/>
        <end position="218"/>
    </location>
</feature>
<evidence type="ECO:0000313" key="6">
    <source>
        <dbReference type="EMBL" id="PMC58529.1"/>
    </source>
</evidence>
<dbReference type="AlphaFoldDB" id="A0A1G8MWH9"/>
<feature type="region of interest" description="Disordered" evidence="1">
    <location>
        <begin position="590"/>
        <end position="609"/>
    </location>
</feature>
<dbReference type="Proteomes" id="UP000235682">
    <property type="component" value="Unassembled WGS sequence"/>
</dbReference>
<keyword evidence="2" id="KW-0472">Membrane</keyword>
<feature type="transmembrane region" description="Helical" evidence="2">
    <location>
        <begin position="470"/>
        <end position="493"/>
    </location>
</feature>
<evidence type="ECO:0000259" key="5">
    <source>
        <dbReference type="Pfam" id="PF20990"/>
    </source>
</evidence>
<reference evidence="6 7" key="1">
    <citation type="submission" date="2017-09" db="EMBL/GenBank/DDBJ databases">
        <title>Bacterial strain isolated from the female urinary microbiota.</title>
        <authorList>
            <person name="Thomas-White K."/>
            <person name="Kumar N."/>
            <person name="Forster S."/>
            <person name="Putonti C."/>
            <person name="Lawley T."/>
            <person name="Wolfe A.J."/>
        </authorList>
    </citation>
    <scope>NUCLEOTIDE SEQUENCE [LARGE SCALE GENOMIC DNA]</scope>
    <source>
        <strain evidence="6 7">UMB0852</strain>
    </source>
</reference>
<dbReference type="InterPro" id="IPR018702">
    <property type="entry name" value="DUF2207"/>
</dbReference>
<accession>A0A1G8MWH9</accession>
<dbReference type="STRING" id="84521.SAMN04487994_103817"/>
<evidence type="ECO:0000313" key="7">
    <source>
        <dbReference type="Proteomes" id="UP000235682"/>
    </source>
</evidence>